<dbReference type="EMBL" id="CP090895">
    <property type="protein sequence ID" value="ULT92230.1"/>
    <property type="molecule type" value="Genomic_DNA"/>
</dbReference>
<dbReference type="AlphaFoldDB" id="A0AAE9A4W6"/>
<reference evidence="2 3" key="1">
    <citation type="submission" date="2022-02" db="EMBL/GenBank/DDBJ databases">
        <title>Chromosome-level reference genomes for two strains of Caenorhabditis briggsae: an improved platform for comparative genomics.</title>
        <authorList>
            <person name="Stevens L."/>
            <person name="Andersen E.C."/>
        </authorList>
    </citation>
    <scope>NUCLEOTIDE SEQUENCE [LARGE SCALE GENOMIC DNA]</scope>
    <source>
        <strain evidence="2">QX1410_ONT</strain>
        <tissue evidence="2">Whole-organism</tissue>
    </source>
</reference>
<name>A0AAE9A4W6_CAEBR</name>
<proteinExistence type="predicted"/>
<feature type="compositionally biased region" description="Basic and acidic residues" evidence="1">
    <location>
        <begin position="90"/>
        <end position="105"/>
    </location>
</feature>
<organism evidence="2 3">
    <name type="scientific">Caenorhabditis briggsae</name>
    <dbReference type="NCBI Taxonomy" id="6238"/>
    <lineage>
        <taxon>Eukaryota</taxon>
        <taxon>Metazoa</taxon>
        <taxon>Ecdysozoa</taxon>
        <taxon>Nematoda</taxon>
        <taxon>Chromadorea</taxon>
        <taxon>Rhabditida</taxon>
        <taxon>Rhabditina</taxon>
        <taxon>Rhabditomorpha</taxon>
        <taxon>Rhabditoidea</taxon>
        <taxon>Rhabditidae</taxon>
        <taxon>Peloderinae</taxon>
        <taxon>Caenorhabditis</taxon>
    </lineage>
</organism>
<feature type="compositionally biased region" description="Basic and acidic residues" evidence="1">
    <location>
        <begin position="65"/>
        <end position="75"/>
    </location>
</feature>
<evidence type="ECO:0000313" key="3">
    <source>
        <dbReference type="Proteomes" id="UP000827892"/>
    </source>
</evidence>
<sequence>MGTPPPTLLTIPEVPIKRITEFCDLKSINSENSKQRKIPGKSINDIYLTLESMNSEDLEKLKEVSAREMRQDTENCVKAPKMRQGMESAPRYEKMRQDTENAPRH</sequence>
<protein>
    <submittedName>
        <fullName evidence="2">Uncharacterized protein</fullName>
    </submittedName>
</protein>
<dbReference type="Proteomes" id="UP000827892">
    <property type="component" value="Chromosome V"/>
</dbReference>
<accession>A0AAE9A4W6</accession>
<evidence type="ECO:0000313" key="2">
    <source>
        <dbReference type="EMBL" id="ULT92230.1"/>
    </source>
</evidence>
<gene>
    <name evidence="2" type="ORF">L3Y34_009762</name>
</gene>
<feature type="region of interest" description="Disordered" evidence="1">
    <location>
        <begin position="65"/>
        <end position="105"/>
    </location>
</feature>
<evidence type="ECO:0000256" key="1">
    <source>
        <dbReference type="SAM" id="MobiDB-lite"/>
    </source>
</evidence>